<dbReference type="InterPro" id="IPR000917">
    <property type="entry name" value="Sulfatase_N"/>
</dbReference>
<feature type="transmembrane region" description="Helical" evidence="6">
    <location>
        <begin position="147"/>
        <end position="168"/>
    </location>
</feature>
<keyword evidence="4 6" id="KW-1133">Transmembrane helix</keyword>
<protein>
    <submittedName>
        <fullName evidence="8">Sulfatase</fullName>
    </submittedName>
</protein>
<dbReference type="GO" id="GO:0005886">
    <property type="term" value="C:plasma membrane"/>
    <property type="evidence" value="ECO:0007669"/>
    <property type="project" value="UniProtKB-SubCell"/>
</dbReference>
<evidence type="ECO:0000256" key="3">
    <source>
        <dbReference type="ARBA" id="ARBA00022692"/>
    </source>
</evidence>
<sequence length="572" mass="63901">MQRGSFRITRNSVAWLCASLFFAGCVRATAGQEPVLQQQGFVFALMLCTCGVLLFAFARVAMALVVTGALFLGLDFISEIKQQYLDAPLMPSDFVYYLRSSLVETLAHYPHLWELAAGVAVLVPLGLWLVWRGDRRMLGNLSRPKAFAVRVGGAVACALVFWICLLPNGPFAQVHARNAWQKLSDDAQLTNFFVNLQDSNVALPPMTDDTLAEQEWGATAHGGLGTAQQPYPDIVQVLEESTFDPSNFAVCNVPQCRVQMFKPDKYTLAHGPLRVHTFGGGTWVSEFAVLTGMPQDIFGPGGMYAPYVLAPHVRDSLPQQLQRLGYLTVAIYPTNGAFLNGRNAYTAYGFEQFYDAKDLGLEEWEETDAQMFDAAKRVYDKVKKPGQPVFVMILTLAQHGPHDLDPLSSLPAPFNRPLLKGLAEKPALNFNTYLSNLHNSDLAMTQLEKAFLDRPEPTVLMHFGDHQPSFDGLIRQMERSWPPALQPYKDYLSYYMIKSNVPGRSLPNYPMLDIAHLPNMVLQAAGVPMDPYFSAATVLRERCKGLYTDCIDQDLVKSYHGWIFNHLHVYEE</sequence>
<gene>
    <name evidence="8" type="ORF">SAMN02799615_04057</name>
</gene>
<dbReference type="CDD" id="cd16015">
    <property type="entry name" value="LTA_synthase"/>
    <property type="match status" value="1"/>
</dbReference>
<keyword evidence="3 6" id="KW-0812">Transmembrane</keyword>
<accession>A0A1I2JJA5</accession>
<dbReference type="Proteomes" id="UP000199477">
    <property type="component" value="Unassembled WGS sequence"/>
</dbReference>
<dbReference type="EMBL" id="FONH01000026">
    <property type="protein sequence ID" value="SFF54168.1"/>
    <property type="molecule type" value="Genomic_DNA"/>
</dbReference>
<dbReference type="AlphaFoldDB" id="A0A1I2JJA5"/>
<evidence type="ECO:0000313" key="9">
    <source>
        <dbReference type="Proteomes" id="UP000199477"/>
    </source>
</evidence>
<dbReference type="Gene3D" id="3.40.720.10">
    <property type="entry name" value="Alkaline Phosphatase, subunit A"/>
    <property type="match status" value="1"/>
</dbReference>
<evidence type="ECO:0000256" key="6">
    <source>
        <dbReference type="SAM" id="Phobius"/>
    </source>
</evidence>
<feature type="domain" description="Sulfatase N-terminal" evidence="7">
    <location>
        <begin position="234"/>
        <end position="472"/>
    </location>
</feature>
<evidence type="ECO:0000256" key="4">
    <source>
        <dbReference type="ARBA" id="ARBA00022989"/>
    </source>
</evidence>
<feature type="transmembrane region" description="Helical" evidence="6">
    <location>
        <begin position="44"/>
        <end position="72"/>
    </location>
</feature>
<proteinExistence type="predicted"/>
<reference evidence="9" key="1">
    <citation type="submission" date="2016-10" db="EMBL/GenBank/DDBJ databases">
        <authorList>
            <person name="Varghese N."/>
            <person name="Submissions S."/>
        </authorList>
    </citation>
    <scope>NUCLEOTIDE SEQUENCE [LARGE SCALE GENOMIC DNA]</scope>
    <source>
        <strain evidence="9">UNC178MFTsu3.1</strain>
    </source>
</reference>
<organism evidence="8 9">
    <name type="scientific">Dyella marensis</name>
    <dbReference type="NCBI Taxonomy" id="500610"/>
    <lineage>
        <taxon>Bacteria</taxon>
        <taxon>Pseudomonadati</taxon>
        <taxon>Pseudomonadota</taxon>
        <taxon>Gammaproteobacteria</taxon>
        <taxon>Lysobacterales</taxon>
        <taxon>Rhodanobacteraceae</taxon>
        <taxon>Dyella</taxon>
    </lineage>
</organism>
<evidence type="ECO:0000313" key="8">
    <source>
        <dbReference type="EMBL" id="SFF54168.1"/>
    </source>
</evidence>
<dbReference type="PROSITE" id="PS51257">
    <property type="entry name" value="PROKAR_LIPOPROTEIN"/>
    <property type="match status" value="1"/>
</dbReference>
<feature type="transmembrane region" description="Helical" evidence="6">
    <location>
        <begin position="112"/>
        <end position="131"/>
    </location>
</feature>
<evidence type="ECO:0000256" key="1">
    <source>
        <dbReference type="ARBA" id="ARBA00004651"/>
    </source>
</evidence>
<dbReference type="InterPro" id="IPR017850">
    <property type="entry name" value="Alkaline_phosphatase_core_sf"/>
</dbReference>
<dbReference type="PANTHER" id="PTHR47371">
    <property type="entry name" value="LIPOTEICHOIC ACID SYNTHASE"/>
    <property type="match status" value="1"/>
</dbReference>
<evidence type="ECO:0000256" key="2">
    <source>
        <dbReference type="ARBA" id="ARBA00022475"/>
    </source>
</evidence>
<keyword evidence="9" id="KW-1185">Reference proteome</keyword>
<name>A0A1I2JJA5_9GAMM</name>
<dbReference type="PANTHER" id="PTHR47371:SF3">
    <property type="entry name" value="PHOSPHOGLYCEROL TRANSFERASE I"/>
    <property type="match status" value="1"/>
</dbReference>
<keyword evidence="5 6" id="KW-0472">Membrane</keyword>
<comment type="subcellular location">
    <subcellularLocation>
        <location evidence="1">Cell membrane</location>
        <topology evidence="1">Multi-pass membrane protein</topology>
    </subcellularLocation>
</comment>
<dbReference type="Pfam" id="PF00884">
    <property type="entry name" value="Sulfatase"/>
    <property type="match status" value="1"/>
</dbReference>
<evidence type="ECO:0000259" key="7">
    <source>
        <dbReference type="Pfam" id="PF00884"/>
    </source>
</evidence>
<dbReference type="SUPFAM" id="SSF53649">
    <property type="entry name" value="Alkaline phosphatase-like"/>
    <property type="match status" value="1"/>
</dbReference>
<evidence type="ECO:0000256" key="5">
    <source>
        <dbReference type="ARBA" id="ARBA00023136"/>
    </source>
</evidence>
<dbReference type="InterPro" id="IPR050448">
    <property type="entry name" value="OpgB/LTA_synthase_biosynth"/>
</dbReference>
<keyword evidence="2" id="KW-1003">Cell membrane</keyword>
<dbReference type="STRING" id="500610.SAMN02799615_04057"/>